<name>A0A2U2I7P5_9BURK</name>
<keyword evidence="2" id="KW-0378">Hydrolase</keyword>
<dbReference type="CDD" id="cd00229">
    <property type="entry name" value="SGNH_hydrolase"/>
    <property type="match status" value="1"/>
</dbReference>
<dbReference type="GO" id="GO:0016788">
    <property type="term" value="F:hydrolase activity, acting on ester bonds"/>
    <property type="evidence" value="ECO:0007669"/>
    <property type="project" value="UniProtKB-ARBA"/>
</dbReference>
<evidence type="ECO:0000259" key="1">
    <source>
        <dbReference type="Pfam" id="PF13472"/>
    </source>
</evidence>
<reference evidence="2 3" key="1">
    <citation type="submission" date="2018-04" db="EMBL/GenBank/DDBJ databases">
        <title>Massilia violaceinigra sp. nov., a novel purple-pigmented bacterium isolated from Tianshan glacier, Xinjiang, China.</title>
        <authorList>
            <person name="Wang H."/>
        </authorList>
    </citation>
    <scope>NUCLEOTIDE SEQUENCE [LARGE SCALE GENOMIC DNA]</scope>
    <source>
        <strain evidence="2 3">B448-2</strain>
    </source>
</reference>
<dbReference type="Gene3D" id="3.40.50.1110">
    <property type="entry name" value="SGNH hydrolase"/>
    <property type="match status" value="1"/>
</dbReference>
<dbReference type="Proteomes" id="UP000241421">
    <property type="component" value="Unassembled WGS sequence"/>
</dbReference>
<proteinExistence type="predicted"/>
<dbReference type="Pfam" id="PF13472">
    <property type="entry name" value="Lipase_GDSL_2"/>
    <property type="match status" value="1"/>
</dbReference>
<dbReference type="InterPro" id="IPR013830">
    <property type="entry name" value="SGNH_hydro"/>
</dbReference>
<dbReference type="InterPro" id="IPR036514">
    <property type="entry name" value="SGNH_hydro_sf"/>
</dbReference>
<dbReference type="AlphaFoldDB" id="A0A2U2I7P5"/>
<organism evidence="2 3">
    <name type="scientific">Massilia glaciei</name>
    <dbReference type="NCBI Taxonomy" id="1524097"/>
    <lineage>
        <taxon>Bacteria</taxon>
        <taxon>Pseudomonadati</taxon>
        <taxon>Pseudomonadota</taxon>
        <taxon>Betaproteobacteria</taxon>
        <taxon>Burkholderiales</taxon>
        <taxon>Oxalobacteraceae</taxon>
        <taxon>Telluria group</taxon>
        <taxon>Massilia</taxon>
    </lineage>
</organism>
<evidence type="ECO:0000313" key="3">
    <source>
        <dbReference type="Proteomes" id="UP000241421"/>
    </source>
</evidence>
<evidence type="ECO:0000313" key="2">
    <source>
        <dbReference type="EMBL" id="PWF55748.1"/>
    </source>
</evidence>
<accession>A0A2U2I7P5</accession>
<dbReference type="EMBL" id="PXWF02000004">
    <property type="protein sequence ID" value="PWF55748.1"/>
    <property type="molecule type" value="Genomic_DNA"/>
</dbReference>
<gene>
    <name evidence="2" type="ORF">C7C56_000225</name>
</gene>
<keyword evidence="3" id="KW-1185">Reference proteome</keyword>
<comment type="caution">
    <text evidence="2">The sequence shown here is derived from an EMBL/GenBank/DDBJ whole genome shotgun (WGS) entry which is preliminary data.</text>
</comment>
<protein>
    <submittedName>
        <fullName evidence="2">SGNH/GDSL hydrolase family protein</fullName>
    </submittedName>
</protein>
<feature type="domain" description="SGNH hydrolase-type esterase" evidence="1">
    <location>
        <begin position="69"/>
        <end position="322"/>
    </location>
</feature>
<sequence>MAARASLWEALMRQVYEYHPVIGYRFIPNIRARIAHEGGGYLLRANEQGFRSDRPFLQARNQGRRRILFFGDSFTAGDGVSNPQRYTDLLEAQMPDLEVYNFGISSTGTDQQYLAWREYGRDVEHDAIVIAVFVENIRRVAARFRPHRDANGQERLYAKPYYTLDGNKLSLHQVPPPAEPFDLADLPPEDRSAVDTGGRFAALRGIVTALGAREVVQRLTNYQPLPAYNSATTPDWLLMRAILTEWIGAQRRPVVLMPLPLPQHLDQQCDARPYQARFAELAQELGCTLHDPLPALLEYEAPVRRAFRWQQDIHFTPAGHQALADTLAPVLAGILVQPPQREAQKCPS</sequence>
<dbReference type="SUPFAM" id="SSF52266">
    <property type="entry name" value="SGNH hydrolase"/>
    <property type="match status" value="1"/>
</dbReference>